<feature type="region of interest" description="Disordered" evidence="1">
    <location>
        <begin position="213"/>
        <end position="237"/>
    </location>
</feature>
<dbReference type="RefSeq" id="XP_058307354.1">
    <property type="nucleotide sequence ID" value="XM_058453163.1"/>
</dbReference>
<gene>
    <name evidence="3" type="ORF">N7498_006101</name>
</gene>
<protein>
    <recommendedName>
        <fullName evidence="5">Mid2 domain-containing protein</fullName>
    </recommendedName>
</protein>
<evidence type="ECO:0000313" key="3">
    <source>
        <dbReference type="EMBL" id="KAJ5201438.1"/>
    </source>
</evidence>
<dbReference type="OrthoDB" id="5215637at2759"/>
<sequence length="237" mass="24774">MVIKQKIYPAIPMAESHIAAGVTQFVSLINYAFPWISLFCFLAEVAPIQAGAPRAHQFAQGAGAALIPYLNGTTSADEEPTYCCNSVVISGNDTLVCSKVGSTDPSPFPIANGSVIVDVAGLNGLVRQSSSTGSSTIANNTGNDNTSKKLNSSDGSQKEVAIGAGVGVPLGVIALLSIVWALYERRLRKKIPQPAPAPAGYYGYASRPSASPLELAELTASEPKPAELDNSTMKTYR</sequence>
<keyword evidence="2" id="KW-1133">Transmembrane helix</keyword>
<keyword evidence="4" id="KW-1185">Reference proteome</keyword>
<keyword evidence="2" id="KW-0472">Membrane</keyword>
<feature type="transmembrane region" description="Helical" evidence="2">
    <location>
        <begin position="160"/>
        <end position="183"/>
    </location>
</feature>
<feature type="region of interest" description="Disordered" evidence="1">
    <location>
        <begin position="129"/>
        <end position="154"/>
    </location>
</feature>
<keyword evidence="2" id="KW-0812">Transmembrane</keyword>
<evidence type="ECO:0008006" key="5">
    <source>
        <dbReference type="Google" id="ProtNLM"/>
    </source>
</evidence>
<organism evidence="3 4">
    <name type="scientific">Penicillium cinerascens</name>
    <dbReference type="NCBI Taxonomy" id="70096"/>
    <lineage>
        <taxon>Eukaryota</taxon>
        <taxon>Fungi</taxon>
        <taxon>Dikarya</taxon>
        <taxon>Ascomycota</taxon>
        <taxon>Pezizomycotina</taxon>
        <taxon>Eurotiomycetes</taxon>
        <taxon>Eurotiomycetidae</taxon>
        <taxon>Eurotiales</taxon>
        <taxon>Aspergillaceae</taxon>
        <taxon>Penicillium</taxon>
    </lineage>
</organism>
<reference evidence="3" key="2">
    <citation type="journal article" date="2023" name="IMA Fungus">
        <title>Comparative genomic study of the Penicillium genus elucidates a diverse pangenome and 15 lateral gene transfer events.</title>
        <authorList>
            <person name="Petersen C."/>
            <person name="Sorensen T."/>
            <person name="Nielsen M.R."/>
            <person name="Sondergaard T.E."/>
            <person name="Sorensen J.L."/>
            <person name="Fitzpatrick D.A."/>
            <person name="Frisvad J.C."/>
            <person name="Nielsen K.L."/>
        </authorList>
    </citation>
    <scope>NUCLEOTIDE SEQUENCE</scope>
    <source>
        <strain evidence="3">IBT 15544</strain>
    </source>
</reference>
<name>A0A9W9SWU1_9EURO</name>
<evidence type="ECO:0000256" key="2">
    <source>
        <dbReference type="SAM" id="Phobius"/>
    </source>
</evidence>
<reference evidence="3" key="1">
    <citation type="submission" date="2022-12" db="EMBL/GenBank/DDBJ databases">
        <authorList>
            <person name="Petersen C."/>
        </authorList>
    </citation>
    <scope>NUCLEOTIDE SEQUENCE</scope>
    <source>
        <strain evidence="3">IBT 15544</strain>
    </source>
</reference>
<comment type="caution">
    <text evidence="3">The sequence shown here is derived from an EMBL/GenBank/DDBJ whole genome shotgun (WGS) entry which is preliminary data.</text>
</comment>
<dbReference type="Proteomes" id="UP001150904">
    <property type="component" value="Unassembled WGS sequence"/>
</dbReference>
<accession>A0A9W9SWU1</accession>
<proteinExistence type="predicted"/>
<dbReference type="GeneID" id="83180464"/>
<dbReference type="EMBL" id="JAPQKR010000013">
    <property type="protein sequence ID" value="KAJ5201438.1"/>
    <property type="molecule type" value="Genomic_DNA"/>
</dbReference>
<dbReference type="AlphaFoldDB" id="A0A9W9SWU1"/>
<evidence type="ECO:0000313" key="4">
    <source>
        <dbReference type="Proteomes" id="UP001150904"/>
    </source>
</evidence>
<evidence type="ECO:0000256" key="1">
    <source>
        <dbReference type="SAM" id="MobiDB-lite"/>
    </source>
</evidence>